<evidence type="ECO:0000256" key="1">
    <source>
        <dbReference type="ARBA" id="ARBA00022679"/>
    </source>
</evidence>
<keyword evidence="1 4" id="KW-0808">Transferase</keyword>
<feature type="domain" description="MobA-like NTP transferase" evidence="3">
    <location>
        <begin position="40"/>
        <end position="155"/>
    </location>
</feature>
<evidence type="ECO:0000259" key="3">
    <source>
        <dbReference type="Pfam" id="PF12804"/>
    </source>
</evidence>
<protein>
    <submittedName>
        <fullName evidence="4">Cholinephosphate cytidylyltransferase/choline kinase</fullName>
    </submittedName>
</protein>
<dbReference type="EMBL" id="ACLA01000020">
    <property type="protein sequence ID" value="EEQ48281.1"/>
    <property type="molecule type" value="Genomic_DNA"/>
</dbReference>
<proteinExistence type="predicted"/>
<accession>C4V417</accession>
<dbReference type="OrthoDB" id="9803871at2"/>
<dbReference type="Proteomes" id="UP000005309">
    <property type="component" value="Unassembled WGS sequence"/>
</dbReference>
<dbReference type="HOGENOM" id="CLU_029499_5_2_9"/>
<dbReference type="SUPFAM" id="SSF53448">
    <property type="entry name" value="Nucleotide-diphospho-sugar transferases"/>
    <property type="match status" value="1"/>
</dbReference>
<dbReference type="InterPro" id="IPR025877">
    <property type="entry name" value="MobA-like_NTP_Trfase"/>
</dbReference>
<dbReference type="Pfam" id="PF12804">
    <property type="entry name" value="NTP_transf_3"/>
    <property type="match status" value="1"/>
</dbReference>
<dbReference type="GO" id="GO:0016301">
    <property type="term" value="F:kinase activity"/>
    <property type="evidence" value="ECO:0007669"/>
    <property type="project" value="UniProtKB-KW"/>
</dbReference>
<organism evidence="4 5">
    <name type="scientific">Selenomonas flueggei ATCC 43531</name>
    <dbReference type="NCBI Taxonomy" id="638302"/>
    <lineage>
        <taxon>Bacteria</taxon>
        <taxon>Bacillati</taxon>
        <taxon>Bacillota</taxon>
        <taxon>Negativicutes</taxon>
        <taxon>Selenomonadales</taxon>
        <taxon>Selenomonadaceae</taxon>
        <taxon>Selenomonas</taxon>
    </lineage>
</organism>
<evidence type="ECO:0000313" key="5">
    <source>
        <dbReference type="Proteomes" id="UP000005309"/>
    </source>
</evidence>
<reference evidence="4 5" key="1">
    <citation type="submission" date="2009-04" db="EMBL/GenBank/DDBJ databases">
        <authorList>
            <person name="Qin X."/>
            <person name="Bachman B."/>
            <person name="Battles P."/>
            <person name="Bell A."/>
            <person name="Bess C."/>
            <person name="Bickham C."/>
            <person name="Chaboub L."/>
            <person name="Chen D."/>
            <person name="Coyle M."/>
            <person name="Deiros D.R."/>
            <person name="Dinh H."/>
            <person name="Forbes L."/>
            <person name="Fowler G."/>
            <person name="Francisco L."/>
            <person name="Fu Q."/>
            <person name="Gubbala S."/>
            <person name="Hale W."/>
            <person name="Han Y."/>
            <person name="Hemphill L."/>
            <person name="Highlander S.K."/>
            <person name="Hirani K."/>
            <person name="Hogues M."/>
            <person name="Jackson L."/>
            <person name="Jakkamsetti A."/>
            <person name="Javaid M."/>
            <person name="Jiang H."/>
            <person name="Korchina V."/>
            <person name="Kovar C."/>
            <person name="Lara F."/>
            <person name="Lee S."/>
            <person name="Mata R."/>
            <person name="Mathew T."/>
            <person name="Moen C."/>
            <person name="Morales K."/>
            <person name="Munidasa M."/>
            <person name="Nazareth L."/>
            <person name="Ngo R."/>
            <person name="Nguyen L."/>
            <person name="Okwuonu G."/>
            <person name="Ongeri F."/>
            <person name="Patil S."/>
            <person name="Petrosino J."/>
            <person name="Pham C."/>
            <person name="Pham P."/>
            <person name="Pu L.-L."/>
            <person name="Puazo M."/>
            <person name="Raj R."/>
            <person name="Reid J."/>
            <person name="Rouhana J."/>
            <person name="Saada N."/>
            <person name="Shang Y."/>
            <person name="Simmons D."/>
            <person name="Thornton R."/>
            <person name="Warren J."/>
            <person name="Weissenberger G."/>
            <person name="Zhang J."/>
            <person name="Zhang L."/>
            <person name="Zhou C."/>
            <person name="Zhu D."/>
            <person name="Muzny D."/>
            <person name="Worley K."/>
            <person name="Gibbs R."/>
        </authorList>
    </citation>
    <scope>NUCLEOTIDE SEQUENCE [LARGE SCALE GENOMIC DNA]</scope>
    <source>
        <strain evidence="4 5">ATCC 43531</strain>
    </source>
</reference>
<dbReference type="Gene3D" id="3.90.550.10">
    <property type="entry name" value="Spore Coat Polysaccharide Biosynthesis Protein SpsA, Chain A"/>
    <property type="match status" value="1"/>
</dbReference>
<dbReference type="InterPro" id="IPR050065">
    <property type="entry name" value="GlmU-like"/>
</dbReference>
<dbReference type="CDD" id="cd02523">
    <property type="entry name" value="PC_cytidylyltransferase"/>
    <property type="match status" value="1"/>
</dbReference>
<evidence type="ECO:0000313" key="4">
    <source>
        <dbReference type="EMBL" id="EEQ48281.1"/>
    </source>
</evidence>
<keyword evidence="5" id="KW-1185">Reference proteome</keyword>
<dbReference type="eggNOG" id="COG4750">
    <property type="taxonomic scope" value="Bacteria"/>
</dbReference>
<evidence type="ECO:0000256" key="2">
    <source>
        <dbReference type="ARBA" id="ARBA00022695"/>
    </source>
</evidence>
<keyword evidence="4" id="KW-0418">Kinase</keyword>
<dbReference type="GO" id="GO:0016779">
    <property type="term" value="F:nucleotidyltransferase activity"/>
    <property type="evidence" value="ECO:0007669"/>
    <property type="project" value="UniProtKB-KW"/>
</dbReference>
<dbReference type="AlphaFoldDB" id="C4V417"/>
<dbReference type="InterPro" id="IPR029044">
    <property type="entry name" value="Nucleotide-diphossugar_trans"/>
</dbReference>
<keyword evidence="2 4" id="KW-0548">Nucleotidyltransferase</keyword>
<dbReference type="STRING" id="638302.HMPREF0908_1261"/>
<dbReference type="PANTHER" id="PTHR43584:SF5">
    <property type="entry name" value="PROTEIN LICC"/>
    <property type="match status" value="1"/>
</dbReference>
<dbReference type="PANTHER" id="PTHR43584">
    <property type="entry name" value="NUCLEOTIDYL TRANSFERASE"/>
    <property type="match status" value="1"/>
</dbReference>
<name>C4V417_9FIRM</name>
<comment type="caution">
    <text evidence="4">The sequence shown here is derived from an EMBL/GenBank/DDBJ whole genome shotgun (WGS) entry which is preliminary data.</text>
</comment>
<sequence length="270" mass="30578">MGDDMTKDAFDAAIASLDADDAVQRAQAAARLAPYRVTNAVLMAAGYGSRLAPITDRTPKGLLRVRGEVLVERQIAQLRAAGIADIYLVVGYLKEQFSYLASDPHIHLVENEDYHCCNNTSSLYRVLDVLDNTYICSADNYFMENVFAPYVYRAYYAAVYGDTPNDEYYLTVNGDGRITDVQIGGAHGWYMLGQAYFTRNFSAQFSALLRTGYEQDVSVRSLLWEQFYMRHLDELALERREFPDGIIYEFDTLADIQAFDADFPVQDYIN</sequence>
<gene>
    <name evidence="4" type="ORF">HMPREF0908_1261</name>
</gene>